<accession>A0A0F6YGB5</accession>
<dbReference type="Proteomes" id="UP000034883">
    <property type="component" value="Chromosome"/>
</dbReference>
<organism evidence="1 2">
    <name type="scientific">Sandaracinus amylolyticus</name>
    <dbReference type="NCBI Taxonomy" id="927083"/>
    <lineage>
        <taxon>Bacteria</taxon>
        <taxon>Pseudomonadati</taxon>
        <taxon>Myxococcota</taxon>
        <taxon>Polyangia</taxon>
        <taxon>Polyangiales</taxon>
        <taxon>Sandaracinaceae</taxon>
        <taxon>Sandaracinus</taxon>
    </lineage>
</organism>
<evidence type="ECO:0000313" key="2">
    <source>
        <dbReference type="Proteomes" id="UP000034883"/>
    </source>
</evidence>
<reference evidence="1 2" key="1">
    <citation type="submission" date="2015-03" db="EMBL/GenBank/DDBJ databases">
        <title>Genome assembly of Sandaracinus amylolyticus DSM 53668.</title>
        <authorList>
            <person name="Sharma G."/>
            <person name="Subramanian S."/>
        </authorList>
    </citation>
    <scope>NUCLEOTIDE SEQUENCE [LARGE SCALE GENOMIC DNA]</scope>
    <source>
        <strain evidence="1 2">DSM 53668</strain>
    </source>
</reference>
<proteinExistence type="predicted"/>
<name>A0A0F6YGB5_9BACT</name>
<dbReference type="InterPro" id="IPR008949">
    <property type="entry name" value="Isoprenoid_synthase_dom_sf"/>
</dbReference>
<gene>
    <name evidence="1" type="ORF">DB32_000896</name>
</gene>
<evidence type="ECO:0000313" key="1">
    <source>
        <dbReference type="EMBL" id="AKF03747.1"/>
    </source>
</evidence>
<dbReference type="STRING" id="927083.DB32_000896"/>
<dbReference type="Pfam" id="PF19086">
    <property type="entry name" value="Terpene_syn_C_2"/>
    <property type="match status" value="1"/>
</dbReference>
<dbReference type="Gene3D" id="1.10.600.10">
    <property type="entry name" value="Farnesyl Diphosphate Synthase"/>
    <property type="match status" value="1"/>
</dbReference>
<protein>
    <submittedName>
        <fullName evidence="1">Pentalenene synthase</fullName>
    </submittedName>
</protein>
<dbReference type="SUPFAM" id="SSF48576">
    <property type="entry name" value="Terpenoid synthases"/>
    <property type="match status" value="1"/>
</dbReference>
<sequence length="372" mass="42081">MRIGGDMRANGSDFVVLPEREAHRLERDGSPRFRLRAPAHWRSPIAVNPYAREAESVVLGWLEQLGCTSAEIGRARQFDVAGYVGIPFPSISRETTIRIAKHLTLWLLWDDVHVESLEHGWRIEPTHVLEGRRPARLTRFDEGWWQLFSALAARRSARWLRDLCDAMITWSDAARAEAIAIDDWSRTGARPTFEAQLATRIVTIGMYPTFHLLEDALDHELPRALHDDPVLAQLKKTSGEIVGLGNDIFSFGKDLALGRLNLVSTLQHEADLSGADALERIVRMHDRALETFDRLAASVGSWSADEDPWVARWLEDVRYASLGFGLWEARAPRYAAHKLVVDGRVVEPSFVTDEDADFDSRSIRFPIGRRFG</sequence>
<dbReference type="EMBL" id="CP011125">
    <property type="protein sequence ID" value="AKF03747.1"/>
    <property type="molecule type" value="Genomic_DNA"/>
</dbReference>
<keyword evidence="2" id="KW-1185">Reference proteome</keyword>
<dbReference type="AlphaFoldDB" id="A0A0F6YGB5"/>
<dbReference type="KEGG" id="samy:DB32_000896"/>